<reference evidence="2 3" key="1">
    <citation type="journal article" date="2016" name="Int. J. Syst. Evol. Microbiol.">
        <title>Labrenzia salina sp. nov., isolated from the rhizosphere of the halophyte Arthrocnemum macrostachyum.</title>
        <authorList>
            <person name="Camacho M."/>
            <person name="Redondo-Gomez S."/>
            <person name="Rodriguez-Llorente I."/>
            <person name="Rohde M."/>
            <person name="Sproer C."/>
            <person name="Schumann P."/>
            <person name="Klenk H.P."/>
            <person name="Montero-Calasanz M.D.C."/>
        </authorList>
    </citation>
    <scope>NUCLEOTIDE SEQUENCE [LARGE SCALE GENOMIC DNA]</scope>
    <source>
        <strain evidence="2 3">DSM 29163</strain>
    </source>
</reference>
<keyword evidence="1" id="KW-0812">Transmembrane</keyword>
<gene>
    <name evidence="2" type="ORF">ON753_02650</name>
</gene>
<comment type="caution">
    <text evidence="2">The sequence shown here is derived from an EMBL/GenBank/DDBJ whole genome shotgun (WGS) entry which is preliminary data.</text>
</comment>
<keyword evidence="1" id="KW-1133">Transmembrane helix</keyword>
<feature type="transmembrane region" description="Helical" evidence="1">
    <location>
        <begin position="34"/>
        <end position="55"/>
    </location>
</feature>
<dbReference type="RefSeq" id="WP_265961009.1">
    <property type="nucleotide sequence ID" value="NZ_JAPEVI010000002.1"/>
</dbReference>
<protein>
    <submittedName>
        <fullName evidence="2">Uncharacterized protein</fullName>
    </submittedName>
</protein>
<evidence type="ECO:0000256" key="1">
    <source>
        <dbReference type="SAM" id="Phobius"/>
    </source>
</evidence>
<dbReference type="Proteomes" id="UP001300261">
    <property type="component" value="Unassembled WGS sequence"/>
</dbReference>
<keyword evidence="1" id="KW-0472">Membrane</keyword>
<accession>A0ABT3QWL4</accession>
<evidence type="ECO:0000313" key="2">
    <source>
        <dbReference type="EMBL" id="MCX2721306.1"/>
    </source>
</evidence>
<organism evidence="2 3">
    <name type="scientific">Roseibium salinum</name>
    <dbReference type="NCBI Taxonomy" id="1604349"/>
    <lineage>
        <taxon>Bacteria</taxon>
        <taxon>Pseudomonadati</taxon>
        <taxon>Pseudomonadota</taxon>
        <taxon>Alphaproteobacteria</taxon>
        <taxon>Hyphomicrobiales</taxon>
        <taxon>Stappiaceae</taxon>
        <taxon>Roseibium</taxon>
    </lineage>
</organism>
<dbReference type="EMBL" id="JAPEVI010000002">
    <property type="protein sequence ID" value="MCX2721306.1"/>
    <property type="molecule type" value="Genomic_DNA"/>
</dbReference>
<name>A0ABT3QWL4_9HYPH</name>
<sequence>MNAKFFVPALVALPVVLAPELAHAYVGPGAGLSLLGALWALVAAVGLALFFVVAWPIRKLLRRKRVAAVERQATEQSAQTLSGDSNS</sequence>
<keyword evidence="3" id="KW-1185">Reference proteome</keyword>
<proteinExistence type="predicted"/>
<evidence type="ECO:0000313" key="3">
    <source>
        <dbReference type="Proteomes" id="UP001300261"/>
    </source>
</evidence>